<dbReference type="Proteomes" id="UP000271193">
    <property type="component" value="Chromosome"/>
</dbReference>
<reference evidence="3" key="1">
    <citation type="submission" date="2018-11" db="EMBL/GenBank/DDBJ databases">
        <title>Proposal to divide the Flavobacteriaceae and reorganize its genera based on Amino Acid Identity values calculated from whole genome sequences.</title>
        <authorList>
            <person name="Nicholson A.C."/>
            <person name="Gulvik C.A."/>
            <person name="Whitney A.M."/>
            <person name="Humrighouse B.W."/>
            <person name="Bell M."/>
            <person name="Holmes B."/>
            <person name="Steigerwalt A.G."/>
            <person name="Villarma A."/>
            <person name="Sheth M."/>
            <person name="Batra D."/>
            <person name="Pryor J."/>
            <person name="Bernardet J.-F."/>
            <person name="Hugo C."/>
            <person name="Kampfer P."/>
            <person name="Newman J."/>
            <person name="McQuiston J.R."/>
        </authorList>
    </citation>
    <scope>NUCLEOTIDE SEQUENCE [LARGE SCALE GENOMIC DNA]</scope>
    <source>
        <strain evidence="3">G0229</strain>
    </source>
</reference>
<name>A0A3G6TIF8_9FLAO</name>
<dbReference type="EMBL" id="CP033932">
    <property type="protein sequence ID" value="AZB26044.1"/>
    <property type="molecule type" value="Genomic_DNA"/>
</dbReference>
<keyword evidence="1" id="KW-0812">Transmembrane</keyword>
<keyword evidence="3" id="KW-1185">Reference proteome</keyword>
<evidence type="ECO:0000313" key="3">
    <source>
        <dbReference type="Proteomes" id="UP000271193"/>
    </source>
</evidence>
<keyword evidence="1" id="KW-1133">Transmembrane helix</keyword>
<evidence type="ECO:0000256" key="1">
    <source>
        <dbReference type="SAM" id="Phobius"/>
    </source>
</evidence>
<dbReference type="AlphaFoldDB" id="A0A3G6TIF8"/>
<feature type="transmembrane region" description="Helical" evidence="1">
    <location>
        <begin position="47"/>
        <end position="68"/>
    </location>
</feature>
<feature type="transmembrane region" description="Helical" evidence="1">
    <location>
        <begin position="22"/>
        <end position="41"/>
    </location>
</feature>
<accession>A0A3G6TIF8</accession>
<keyword evidence="1" id="KW-0472">Membrane</keyword>
<organism evidence="2 3">
    <name type="scientific">Chryseobacterium bernardetii</name>
    <dbReference type="NCBI Taxonomy" id="1241978"/>
    <lineage>
        <taxon>Bacteria</taxon>
        <taxon>Pseudomonadati</taxon>
        <taxon>Bacteroidota</taxon>
        <taxon>Flavobacteriia</taxon>
        <taxon>Flavobacteriales</taxon>
        <taxon>Weeksellaceae</taxon>
        <taxon>Chryseobacterium group</taxon>
        <taxon>Chryseobacterium</taxon>
    </lineage>
</organism>
<gene>
    <name evidence="2" type="ORF">EG339_16355</name>
</gene>
<proteinExistence type="predicted"/>
<protein>
    <submittedName>
        <fullName evidence="2">Uncharacterized protein</fullName>
    </submittedName>
</protein>
<dbReference type="KEGG" id="cben:EG339_16355"/>
<evidence type="ECO:0000313" key="2">
    <source>
        <dbReference type="EMBL" id="AZB26044.1"/>
    </source>
</evidence>
<sequence>MDNPNSGFPILYPIPQAGQEKWLIFMLSFLTIALGVTGFGFSGLSGIGAAFLTFFTGFLVWTGFAVCAETPTANKLVINNTGIFIMLLEKIYNKRSIYKNTTIRNILIIIISKYQKLFHPVMVSLFIFNGK</sequence>